<dbReference type="RefSeq" id="WP_303284399.1">
    <property type="nucleotide sequence ID" value="NZ_BAABCZ010000006.1"/>
</dbReference>
<reference evidence="1" key="1">
    <citation type="submission" date="2023-07" db="EMBL/GenBank/DDBJ databases">
        <title>Two novel species in the genus Flavivirga.</title>
        <authorList>
            <person name="Kwon K."/>
        </authorList>
    </citation>
    <scope>NUCLEOTIDE SEQUENCE</scope>
    <source>
        <strain evidence="1">KACC 14157</strain>
    </source>
</reference>
<comment type="caution">
    <text evidence="1">The sequence shown here is derived from an EMBL/GenBank/DDBJ whole genome shotgun (WGS) entry which is preliminary data.</text>
</comment>
<name>A0ABT8X834_9FLAO</name>
<accession>A0ABT8X834</accession>
<proteinExistence type="predicted"/>
<evidence type="ECO:0000313" key="2">
    <source>
        <dbReference type="Proteomes" id="UP001176891"/>
    </source>
</evidence>
<gene>
    <name evidence="1" type="ORF">Q4Q39_20155</name>
</gene>
<organism evidence="1 2">
    <name type="scientific">Flavivirga amylovorans</name>
    <dbReference type="NCBI Taxonomy" id="870486"/>
    <lineage>
        <taxon>Bacteria</taxon>
        <taxon>Pseudomonadati</taxon>
        <taxon>Bacteroidota</taxon>
        <taxon>Flavobacteriia</taxon>
        <taxon>Flavobacteriales</taxon>
        <taxon>Flavobacteriaceae</taxon>
        <taxon>Flavivirga</taxon>
    </lineage>
</organism>
<protein>
    <submittedName>
        <fullName evidence="1">Uncharacterized protein</fullName>
    </submittedName>
</protein>
<dbReference type="EMBL" id="JAUOEM010000011">
    <property type="protein sequence ID" value="MDO5989725.1"/>
    <property type="molecule type" value="Genomic_DNA"/>
</dbReference>
<keyword evidence="2" id="KW-1185">Reference proteome</keyword>
<sequence>MKNCQNLLFPYAHNILGSVEDVKDAIQDVLTKHLSTKKNHIENDIGHLIK</sequence>
<dbReference type="Proteomes" id="UP001176891">
    <property type="component" value="Unassembled WGS sequence"/>
</dbReference>
<evidence type="ECO:0000313" key="1">
    <source>
        <dbReference type="EMBL" id="MDO5989725.1"/>
    </source>
</evidence>